<proteinExistence type="predicted"/>
<sequence length="51" mass="5705">MPLSNVTTRFLSPDSYSSPQPTILVIERTTHPNLQKPIQLLSSWHPTLACS</sequence>
<name>A0AAP0PEK9_9MAGN</name>
<organism evidence="1 2">
    <name type="scientific">Stephania cephalantha</name>
    <dbReference type="NCBI Taxonomy" id="152367"/>
    <lineage>
        <taxon>Eukaryota</taxon>
        <taxon>Viridiplantae</taxon>
        <taxon>Streptophyta</taxon>
        <taxon>Embryophyta</taxon>
        <taxon>Tracheophyta</taxon>
        <taxon>Spermatophyta</taxon>
        <taxon>Magnoliopsida</taxon>
        <taxon>Ranunculales</taxon>
        <taxon>Menispermaceae</taxon>
        <taxon>Menispermoideae</taxon>
        <taxon>Cissampelideae</taxon>
        <taxon>Stephania</taxon>
    </lineage>
</organism>
<dbReference type="Proteomes" id="UP001419268">
    <property type="component" value="Unassembled WGS sequence"/>
</dbReference>
<evidence type="ECO:0000313" key="2">
    <source>
        <dbReference type="Proteomes" id="UP001419268"/>
    </source>
</evidence>
<protein>
    <submittedName>
        <fullName evidence="1">Uncharacterized protein</fullName>
    </submittedName>
</protein>
<gene>
    <name evidence="1" type="ORF">Scep_009715</name>
</gene>
<keyword evidence="2" id="KW-1185">Reference proteome</keyword>
<dbReference type="AlphaFoldDB" id="A0AAP0PEK9"/>
<accession>A0AAP0PEK9</accession>
<reference evidence="1 2" key="1">
    <citation type="submission" date="2024-01" db="EMBL/GenBank/DDBJ databases">
        <title>Genome assemblies of Stephania.</title>
        <authorList>
            <person name="Yang L."/>
        </authorList>
    </citation>
    <scope>NUCLEOTIDE SEQUENCE [LARGE SCALE GENOMIC DNA]</scope>
    <source>
        <strain evidence="1">JXDWG</strain>
        <tissue evidence="1">Leaf</tissue>
    </source>
</reference>
<comment type="caution">
    <text evidence="1">The sequence shown here is derived from an EMBL/GenBank/DDBJ whole genome shotgun (WGS) entry which is preliminary data.</text>
</comment>
<evidence type="ECO:0000313" key="1">
    <source>
        <dbReference type="EMBL" id="KAK9140034.1"/>
    </source>
</evidence>
<dbReference type="EMBL" id="JBBNAG010000004">
    <property type="protein sequence ID" value="KAK9140034.1"/>
    <property type="molecule type" value="Genomic_DNA"/>
</dbReference>